<dbReference type="InterPro" id="IPR043129">
    <property type="entry name" value="ATPase_NBD"/>
</dbReference>
<evidence type="ECO:0000313" key="2">
    <source>
        <dbReference type="EMBL" id="UQS82432.1"/>
    </source>
</evidence>
<keyword evidence="3" id="KW-1185">Reference proteome</keyword>
<dbReference type="Gene3D" id="3.30.420.40">
    <property type="match status" value="2"/>
</dbReference>
<dbReference type="Pfam" id="PF00814">
    <property type="entry name" value="TsaD"/>
    <property type="match status" value="1"/>
</dbReference>
<dbReference type="RefSeq" id="WP_249514710.1">
    <property type="nucleotide sequence ID" value="NZ_CP093366.1"/>
</dbReference>
<dbReference type="NCBIfam" id="TIGR03725">
    <property type="entry name" value="T6A_YeaZ"/>
    <property type="match status" value="1"/>
</dbReference>
<proteinExistence type="predicted"/>
<dbReference type="GO" id="GO:0061711">
    <property type="term" value="F:tRNA N(6)-L-threonylcarbamoyladenine synthase activity"/>
    <property type="evidence" value="ECO:0007669"/>
    <property type="project" value="UniProtKB-EC"/>
</dbReference>
<sequence>MKLLTIDTSSGPLVVASVQDHQVLAQVSETQLKSHSIQLLPAIDQVVQQAGWQPQDLERIVVAQGPGSFTGLRIGVTTAKVLAWTLEKELVGVSSLAVLAGNVPNFAGLIVPVIDARNQNVFAGVYQVVRGELQAVVADCHTSLAQLLLQLQAMALPVQFVGDLPAEDLALIKAQLPDAKFYANNQPQGHVLAHLGQKQTPVVNLDTFIPKYLRQTQAEVVWAHKNPTLDSQNQHYVEDV</sequence>
<dbReference type="Proteomes" id="UP000831495">
    <property type="component" value="Chromosome"/>
</dbReference>
<reference evidence="2" key="1">
    <citation type="journal article" date="2022" name="Int. J. Syst. Evol. Microbiol.">
        <title>Apilactobacillus apisilvae sp. nov., Nicolia spurrieriana gen. nov. sp. nov., Bombilactobacillus folatiphilus sp. nov. and Bombilactobacillus thymidiniphilus sp. nov., four new lactic acid bacterial isolates from stingless bees Tetragonula carbonaria and Austroplebeia australis.</title>
        <authorList>
            <person name="Oliphant S.A."/>
            <person name="Watson-Haigh N.S."/>
            <person name="Sumby K.M."/>
            <person name="Gardner J."/>
            <person name="Groom S."/>
            <person name="Jiranek V."/>
        </authorList>
    </citation>
    <scope>NUCLEOTIDE SEQUENCE</scope>
    <source>
        <strain evidence="2">SG4_D2</strain>
    </source>
</reference>
<dbReference type="InterPro" id="IPR000905">
    <property type="entry name" value="Gcp-like_dom"/>
</dbReference>
<evidence type="ECO:0000259" key="1">
    <source>
        <dbReference type="Pfam" id="PF00814"/>
    </source>
</evidence>
<gene>
    <name evidence="2" type="primary">tsaB</name>
    <name evidence="2" type="ORF">MOO45_01740</name>
</gene>
<keyword evidence="2" id="KW-0808">Transferase</keyword>
<keyword evidence="2" id="KW-0012">Acyltransferase</keyword>
<dbReference type="PANTHER" id="PTHR11735">
    <property type="entry name" value="TRNA N6-ADENOSINE THREONYLCARBAMOYLTRANSFERASE"/>
    <property type="match status" value="1"/>
</dbReference>
<name>A0ABY4P9Z5_9LACO</name>
<dbReference type="CDD" id="cd24032">
    <property type="entry name" value="ASKHA_NBD_TsaB"/>
    <property type="match status" value="1"/>
</dbReference>
<dbReference type="SUPFAM" id="SSF53067">
    <property type="entry name" value="Actin-like ATPase domain"/>
    <property type="match status" value="2"/>
</dbReference>
<protein>
    <submittedName>
        <fullName evidence="2">tRNA (Adenosine(37)-N6)-threonylcarbamoyltransferase complex dimerization subunit type 1 TsaB</fullName>
        <ecNumber evidence="2">2.3.1.234</ecNumber>
    </submittedName>
</protein>
<organism evidence="2 3">
    <name type="scientific">Bombilactobacillus folatiphilus</name>
    <dbReference type="NCBI Taxonomy" id="2923362"/>
    <lineage>
        <taxon>Bacteria</taxon>
        <taxon>Bacillati</taxon>
        <taxon>Bacillota</taxon>
        <taxon>Bacilli</taxon>
        <taxon>Lactobacillales</taxon>
        <taxon>Lactobacillaceae</taxon>
        <taxon>Bombilactobacillus</taxon>
    </lineage>
</organism>
<dbReference type="InterPro" id="IPR022496">
    <property type="entry name" value="T6A_TsaB"/>
</dbReference>
<evidence type="ECO:0000313" key="3">
    <source>
        <dbReference type="Proteomes" id="UP000831495"/>
    </source>
</evidence>
<feature type="domain" description="Gcp-like" evidence="1">
    <location>
        <begin position="23"/>
        <end position="151"/>
    </location>
</feature>
<accession>A0ABY4P9Z5</accession>
<dbReference type="PANTHER" id="PTHR11735:SF11">
    <property type="entry name" value="TRNA THREONYLCARBAMOYLADENOSINE BIOSYNTHESIS PROTEIN TSAB"/>
    <property type="match status" value="1"/>
</dbReference>
<dbReference type="EC" id="2.3.1.234" evidence="2"/>
<dbReference type="EMBL" id="CP093366">
    <property type="protein sequence ID" value="UQS82432.1"/>
    <property type="molecule type" value="Genomic_DNA"/>
</dbReference>